<dbReference type="Proteomes" id="UP000187012">
    <property type="component" value="Unassembled WGS sequence"/>
</dbReference>
<accession>A0A1N7S7M2</accession>
<sequence length="362" mass="40469">MPRDMWNDLFEKTRSLCLKSMPATAQLAFKHQSRDDAWASEIREGEHYFGLTLNEIHLRYGQEFHVSYDPLVYLAIDFRYGSQRVTIPRLVGPSALGAQKINKDGKLPHGFVVKNVRIAGPHPYRGGPVGITLVLYKVAHTNYAKRVLEFAEKLSGVIGFPADISIAFKIGETVTDAIEALFDMNDSVPIMGRRFEINSSPKDGFQPQYVALVNDSDKSLPPLDVRNGSLVVASGEPLADREYVLLNLWGTESRGSEASLPTDTMVEKMCECGLAGDAESWQRGKSILITLYQQLLNNIDLTEPDAELFFEKYKAKLIKCKERAKLVALMPVEAVNNSVVQRRTLETARLNKNAREILALPD</sequence>
<dbReference type="AlphaFoldDB" id="A0A1N7S7M2"/>
<dbReference type="EMBL" id="CYGX02000042">
    <property type="protein sequence ID" value="SIT43364.1"/>
    <property type="molecule type" value="Genomic_DNA"/>
</dbReference>
<proteinExistence type="predicted"/>
<dbReference type="OrthoDB" id="8649508at2"/>
<gene>
    <name evidence="1" type="ORF">BN2475_420073</name>
</gene>
<name>A0A1N7S7M2_9BURK</name>
<dbReference type="STRING" id="1247936.BN2475_420073"/>
<evidence type="ECO:0000313" key="2">
    <source>
        <dbReference type="Proteomes" id="UP000187012"/>
    </source>
</evidence>
<protein>
    <submittedName>
        <fullName evidence="1">Uncharacterized protein</fullName>
    </submittedName>
</protein>
<keyword evidence="2" id="KW-1185">Reference proteome</keyword>
<reference evidence="1 2" key="1">
    <citation type="submission" date="2016-12" db="EMBL/GenBank/DDBJ databases">
        <authorList>
            <person name="Song W.-J."/>
            <person name="Kurnit D.M."/>
        </authorList>
    </citation>
    <scope>NUCLEOTIDE SEQUENCE [LARGE SCALE GENOMIC DNA]</scope>
    <source>
        <strain evidence="1 2">STM7296</strain>
    </source>
</reference>
<dbReference type="RefSeq" id="WP_094781088.1">
    <property type="nucleotide sequence ID" value="NZ_CYGX02000042.1"/>
</dbReference>
<evidence type="ECO:0000313" key="1">
    <source>
        <dbReference type="EMBL" id="SIT43364.1"/>
    </source>
</evidence>
<organism evidence="1 2">
    <name type="scientific">Paraburkholderia ribeironis</name>
    <dbReference type="NCBI Taxonomy" id="1247936"/>
    <lineage>
        <taxon>Bacteria</taxon>
        <taxon>Pseudomonadati</taxon>
        <taxon>Pseudomonadota</taxon>
        <taxon>Betaproteobacteria</taxon>
        <taxon>Burkholderiales</taxon>
        <taxon>Burkholderiaceae</taxon>
        <taxon>Paraburkholderia</taxon>
    </lineage>
</organism>